<name>A0A8S1NZL9_PARPR</name>
<evidence type="ECO:0000313" key="2">
    <source>
        <dbReference type="Proteomes" id="UP000688137"/>
    </source>
</evidence>
<dbReference type="AlphaFoldDB" id="A0A8S1NZL9"/>
<organism evidence="1 2">
    <name type="scientific">Paramecium primaurelia</name>
    <dbReference type="NCBI Taxonomy" id="5886"/>
    <lineage>
        <taxon>Eukaryota</taxon>
        <taxon>Sar</taxon>
        <taxon>Alveolata</taxon>
        <taxon>Ciliophora</taxon>
        <taxon>Intramacronucleata</taxon>
        <taxon>Oligohymenophorea</taxon>
        <taxon>Peniculida</taxon>
        <taxon>Parameciidae</taxon>
        <taxon>Paramecium</taxon>
    </lineage>
</organism>
<protein>
    <submittedName>
        <fullName evidence="1">Uncharacterized protein</fullName>
    </submittedName>
</protein>
<proteinExistence type="predicted"/>
<gene>
    <name evidence="1" type="ORF">PPRIM_AZ9-3.1.T1010007</name>
</gene>
<dbReference type="Proteomes" id="UP000688137">
    <property type="component" value="Unassembled WGS sequence"/>
</dbReference>
<evidence type="ECO:0000313" key="1">
    <source>
        <dbReference type="EMBL" id="CAD8096271.1"/>
    </source>
</evidence>
<sequence>MVHSQSEQIDYKKKDYIRIFWDCCKVQSYVKTNKFILIKMKNCQKDTWASQRME</sequence>
<comment type="caution">
    <text evidence="1">The sequence shown here is derived from an EMBL/GenBank/DDBJ whole genome shotgun (WGS) entry which is preliminary data.</text>
</comment>
<accession>A0A8S1NZL9</accession>
<reference evidence="1" key="1">
    <citation type="submission" date="2021-01" db="EMBL/GenBank/DDBJ databases">
        <authorList>
            <consortium name="Genoscope - CEA"/>
            <person name="William W."/>
        </authorList>
    </citation>
    <scope>NUCLEOTIDE SEQUENCE</scope>
</reference>
<dbReference type="EMBL" id="CAJJDM010000104">
    <property type="protein sequence ID" value="CAD8096271.1"/>
    <property type="molecule type" value="Genomic_DNA"/>
</dbReference>
<keyword evidence="2" id="KW-1185">Reference proteome</keyword>